<comment type="caution">
    <text evidence="5">The sequence shown here is derived from an EMBL/GenBank/DDBJ whole genome shotgun (WGS) entry which is preliminary data.</text>
</comment>
<dbReference type="Gene3D" id="1.10.1200.10">
    <property type="entry name" value="ACP-like"/>
    <property type="match status" value="1"/>
</dbReference>
<dbReference type="FunFam" id="3.40.50.980:FF:000002">
    <property type="entry name" value="Enterobactin synthetase component F"/>
    <property type="match status" value="1"/>
</dbReference>
<dbReference type="EMBL" id="BMTD01000005">
    <property type="protein sequence ID" value="GGU92627.1"/>
    <property type="molecule type" value="Genomic_DNA"/>
</dbReference>
<dbReference type="InterPro" id="IPR001242">
    <property type="entry name" value="Condensation_dom"/>
</dbReference>
<dbReference type="Pfam" id="PF00975">
    <property type="entry name" value="Thioesterase"/>
    <property type="match status" value="1"/>
</dbReference>
<sequence>MGEDGMPEQAPHPMRLPLTAGQHGIWFAQRLAPTNPTYITAEYVDIHGPVDVEALRGAVRRALAEARCLHIRCGEDGTGPWQIVDVPEDIPVTLLDLSTASDPQAAAEQWMRDDLATPIDIYSGPLFTEALLSLGGDRHLWYQKFHHLVMDGFSHSLIARQVADLYSDVTSGREPAPADFGQLQDLVRDDADYQASPAARTDREFWRATMSGVERVPSLSERRAAMAHSSLHDTHYLPEPDLARLRTAARSLRSHWNGLFIAALAAYTHRVTGAEDIVLGLPVTARRTPAAQRTPGMVSNLVPLRLSVSPGMTLSELVRHVVAQTRLALKHQRYRYEDIRRDLGLLHDGGALCGPHINLMPFDYDLAFGDAAAVSHALATGPVEDLTLAVIPREGGLRLVLNANPDRYTSAELAGHLKRYLTVLDTFVTDPELPVDDIDILDPAERRQLLSWARSGGTAATAPGVLPGAFEAQARRFPERTAVTCEGTELGYGELNTRANQLARRLTEAGAGPHRHVALALPRSPDLVMALLAVLKSGAAYIPVDPDYPSDRITHILGDARPQLLVTTRALAARLPDDGRPRLLLDDPGTRAALASYPSHDVQDTERTAPLAATHPAYVIYTSGSTGTPKGVVVTHRNVMSLLSSTRGLFGFGPDDVWTLFHSYAFDFSVWEIWGALLHGGRLVVVPGAVARSPEAFLALLATEGVTVLNQTPSAFHQLMQAEQDAPDLAEELALRYVIFGGEALDLGRLGPWYERHTDESPRLVNMYGITETTVHSTHLPLTAKLVADDPGSVIGVGLPNVEVYVLDRALRPVPAGITGEIYVGGDQVTDGYLHRPELTEQRFLPHPFGPPGARLYRTGDLARWLPDGLLEYRGRADDQVKVRGFRIELGEVEAALKALPEVADARALVSTDAVGDAVLRAYAIPARGASPGSGALRTALRDTLPGYMVPASVVVMDAFPLTAHGKLDRAALPAPAPAVSRTPTPARDPLERQIARAWSLVLAGTAPGDIGIDDDFFDLGGDSFKAVRAARDIGHDASAIDVFKHPTPRRLAAHLRTTAREATVERWLHTLTPARPAAPRLSLICIPYGGGSATAFQQLATCLPADVELRAVALPGHDPALPAKDGPALREAAKRLAEEITETVNGPFALYGHCVGTALTMLTARELEDRDSALRTVHLAAALPDPDPRRSLAALEARTDDALYAYLRSLGGFNGVLDAGDLRRVLKLVRHAMVEGAAFQIEAVDRWEKLRTPVHVVVGDADPATAGYEDGYLGWGRYAHHTRLSVLPGAGHYFVKDRPEPLAALLAAADAHAV</sequence>
<dbReference type="FunFam" id="3.40.50.12780:FF:000012">
    <property type="entry name" value="Non-ribosomal peptide synthetase"/>
    <property type="match status" value="1"/>
</dbReference>
<comment type="cofactor">
    <cofactor evidence="1">
        <name>pantetheine 4'-phosphate</name>
        <dbReference type="ChEBI" id="CHEBI:47942"/>
    </cofactor>
</comment>
<dbReference type="SUPFAM" id="SSF56801">
    <property type="entry name" value="Acetyl-CoA synthetase-like"/>
    <property type="match status" value="1"/>
</dbReference>
<dbReference type="Gene3D" id="3.30.559.30">
    <property type="entry name" value="Nonribosomal peptide synthetase, condensation domain"/>
    <property type="match status" value="1"/>
</dbReference>
<evidence type="ECO:0000256" key="2">
    <source>
        <dbReference type="ARBA" id="ARBA00022450"/>
    </source>
</evidence>
<dbReference type="Pfam" id="PF00668">
    <property type="entry name" value="Condensation"/>
    <property type="match status" value="1"/>
</dbReference>
<dbReference type="InterPro" id="IPR020845">
    <property type="entry name" value="AMP-binding_CS"/>
</dbReference>
<dbReference type="PROSITE" id="PS00455">
    <property type="entry name" value="AMP_BINDING"/>
    <property type="match status" value="1"/>
</dbReference>
<keyword evidence="3" id="KW-0597">Phosphoprotein</keyword>
<dbReference type="InterPro" id="IPR023213">
    <property type="entry name" value="CAT-like_dom_sf"/>
</dbReference>
<dbReference type="GO" id="GO:0008610">
    <property type="term" value="P:lipid biosynthetic process"/>
    <property type="evidence" value="ECO:0007669"/>
    <property type="project" value="UniProtKB-ARBA"/>
</dbReference>
<dbReference type="InterPro" id="IPR020806">
    <property type="entry name" value="PKS_PP-bd"/>
</dbReference>
<dbReference type="FunFam" id="3.30.300.30:FF:000010">
    <property type="entry name" value="Enterobactin synthetase component F"/>
    <property type="match status" value="1"/>
</dbReference>
<dbReference type="PANTHER" id="PTHR45527:SF14">
    <property type="entry name" value="PLIPASTATIN SYNTHASE SUBUNIT B"/>
    <property type="match status" value="1"/>
</dbReference>
<dbReference type="GO" id="GO:0017000">
    <property type="term" value="P:antibiotic biosynthetic process"/>
    <property type="evidence" value="ECO:0007669"/>
    <property type="project" value="UniProtKB-ARBA"/>
</dbReference>
<dbReference type="SUPFAM" id="SSF47336">
    <property type="entry name" value="ACP-like"/>
    <property type="match status" value="1"/>
</dbReference>
<dbReference type="Pfam" id="PF13193">
    <property type="entry name" value="AMP-binding_C"/>
    <property type="match status" value="1"/>
</dbReference>
<dbReference type="GO" id="GO:0044550">
    <property type="term" value="P:secondary metabolite biosynthetic process"/>
    <property type="evidence" value="ECO:0007669"/>
    <property type="project" value="UniProtKB-ARBA"/>
</dbReference>
<evidence type="ECO:0000313" key="6">
    <source>
        <dbReference type="Proteomes" id="UP000618795"/>
    </source>
</evidence>
<dbReference type="Gene3D" id="3.40.50.1820">
    <property type="entry name" value="alpha/beta hydrolase"/>
    <property type="match status" value="1"/>
</dbReference>
<dbReference type="Pfam" id="PF00501">
    <property type="entry name" value="AMP-binding"/>
    <property type="match status" value="1"/>
</dbReference>
<reference evidence="5" key="1">
    <citation type="journal article" date="2014" name="Int. J. Syst. Evol. Microbiol.">
        <title>Complete genome sequence of Corynebacterium casei LMG S-19264T (=DSM 44701T), isolated from a smear-ripened cheese.</title>
        <authorList>
            <consortium name="US DOE Joint Genome Institute (JGI-PGF)"/>
            <person name="Walter F."/>
            <person name="Albersmeier A."/>
            <person name="Kalinowski J."/>
            <person name="Ruckert C."/>
        </authorList>
    </citation>
    <scope>NUCLEOTIDE SEQUENCE</scope>
    <source>
        <strain evidence="5">JCM 4369</strain>
    </source>
</reference>
<dbReference type="InterPro" id="IPR009081">
    <property type="entry name" value="PP-bd_ACP"/>
</dbReference>
<dbReference type="InterPro" id="IPR029058">
    <property type="entry name" value="AB_hydrolase_fold"/>
</dbReference>
<dbReference type="Gene3D" id="3.40.50.12780">
    <property type="entry name" value="N-terminal domain of ligase-like"/>
    <property type="match status" value="1"/>
</dbReference>
<proteinExistence type="predicted"/>
<dbReference type="InterPro" id="IPR025110">
    <property type="entry name" value="AMP-bd_C"/>
</dbReference>
<protein>
    <submittedName>
        <fullName evidence="5">Non-ribosomal peptide synthetase</fullName>
    </submittedName>
</protein>
<name>A0A918MBG9_9ACTN</name>
<dbReference type="InterPro" id="IPR010071">
    <property type="entry name" value="AA_adenyl_dom"/>
</dbReference>
<dbReference type="SMART" id="SM00823">
    <property type="entry name" value="PKS_PP"/>
    <property type="match status" value="1"/>
</dbReference>
<dbReference type="FunFam" id="2.30.38.10:FF:000001">
    <property type="entry name" value="Non-ribosomal peptide synthetase PvdI"/>
    <property type="match status" value="1"/>
</dbReference>
<evidence type="ECO:0000259" key="4">
    <source>
        <dbReference type="PROSITE" id="PS50075"/>
    </source>
</evidence>
<keyword evidence="6" id="KW-1185">Reference proteome</keyword>
<dbReference type="FunFam" id="3.40.50.980:FF:000001">
    <property type="entry name" value="Non-ribosomal peptide synthetase"/>
    <property type="match status" value="1"/>
</dbReference>
<dbReference type="Gene3D" id="3.30.300.30">
    <property type="match status" value="1"/>
</dbReference>
<evidence type="ECO:0000256" key="3">
    <source>
        <dbReference type="ARBA" id="ARBA00022553"/>
    </source>
</evidence>
<dbReference type="PANTHER" id="PTHR45527">
    <property type="entry name" value="NONRIBOSOMAL PEPTIDE SYNTHETASE"/>
    <property type="match status" value="1"/>
</dbReference>
<keyword evidence="2" id="KW-0596">Phosphopantetheine</keyword>
<feature type="domain" description="Carrier" evidence="4">
    <location>
        <begin position="986"/>
        <end position="1076"/>
    </location>
</feature>
<dbReference type="GO" id="GO:0005737">
    <property type="term" value="C:cytoplasm"/>
    <property type="evidence" value="ECO:0007669"/>
    <property type="project" value="TreeGrafter"/>
</dbReference>
<dbReference type="InterPro" id="IPR045851">
    <property type="entry name" value="AMP-bd_C_sf"/>
</dbReference>
<organism evidence="5 6">
    <name type="scientific">Streptomyces filipinensis</name>
    <dbReference type="NCBI Taxonomy" id="66887"/>
    <lineage>
        <taxon>Bacteria</taxon>
        <taxon>Bacillati</taxon>
        <taxon>Actinomycetota</taxon>
        <taxon>Actinomycetes</taxon>
        <taxon>Kitasatosporales</taxon>
        <taxon>Streptomycetaceae</taxon>
        <taxon>Streptomyces</taxon>
    </lineage>
</organism>
<dbReference type="GO" id="GO:0031177">
    <property type="term" value="F:phosphopantetheine binding"/>
    <property type="evidence" value="ECO:0007669"/>
    <property type="project" value="InterPro"/>
</dbReference>
<dbReference type="GO" id="GO:0003824">
    <property type="term" value="F:catalytic activity"/>
    <property type="evidence" value="ECO:0007669"/>
    <property type="project" value="InterPro"/>
</dbReference>
<dbReference type="GO" id="GO:0043041">
    <property type="term" value="P:amino acid activation for nonribosomal peptide biosynthetic process"/>
    <property type="evidence" value="ECO:0007669"/>
    <property type="project" value="TreeGrafter"/>
</dbReference>
<dbReference type="Pfam" id="PF00550">
    <property type="entry name" value="PP-binding"/>
    <property type="match status" value="1"/>
</dbReference>
<dbReference type="InterPro" id="IPR036736">
    <property type="entry name" value="ACP-like_sf"/>
</dbReference>
<evidence type="ECO:0000256" key="1">
    <source>
        <dbReference type="ARBA" id="ARBA00001957"/>
    </source>
</evidence>
<evidence type="ECO:0000313" key="5">
    <source>
        <dbReference type="EMBL" id="GGU92627.1"/>
    </source>
</evidence>
<dbReference type="Gene3D" id="3.30.559.10">
    <property type="entry name" value="Chloramphenicol acetyltransferase-like domain"/>
    <property type="match status" value="1"/>
</dbReference>
<accession>A0A918MBG9</accession>
<dbReference type="Proteomes" id="UP000618795">
    <property type="component" value="Unassembled WGS sequence"/>
</dbReference>
<dbReference type="InterPro" id="IPR042099">
    <property type="entry name" value="ANL_N_sf"/>
</dbReference>
<dbReference type="InterPro" id="IPR000873">
    <property type="entry name" value="AMP-dep_synth/lig_dom"/>
</dbReference>
<dbReference type="SUPFAM" id="SSF52777">
    <property type="entry name" value="CoA-dependent acyltransferases"/>
    <property type="match status" value="2"/>
</dbReference>
<gene>
    <name evidence="5" type="ORF">GCM10010260_29170</name>
</gene>
<dbReference type="PROSITE" id="PS50075">
    <property type="entry name" value="CARRIER"/>
    <property type="match status" value="1"/>
</dbReference>
<dbReference type="InterPro" id="IPR001031">
    <property type="entry name" value="Thioesterase"/>
</dbReference>
<dbReference type="NCBIfam" id="TIGR01733">
    <property type="entry name" value="AA-adenyl-dom"/>
    <property type="match status" value="1"/>
</dbReference>
<reference evidence="5" key="2">
    <citation type="submission" date="2020-09" db="EMBL/GenBank/DDBJ databases">
        <authorList>
            <person name="Sun Q."/>
            <person name="Ohkuma M."/>
        </authorList>
    </citation>
    <scope>NUCLEOTIDE SEQUENCE</scope>
    <source>
        <strain evidence="5">JCM 4369</strain>
    </source>
</reference>
<dbReference type="CDD" id="cd17643">
    <property type="entry name" value="A_NRPS_Cytc1-like"/>
    <property type="match status" value="1"/>
</dbReference>
<dbReference type="SUPFAM" id="SSF53474">
    <property type="entry name" value="alpha/beta-Hydrolases"/>
    <property type="match status" value="1"/>
</dbReference>